<proteinExistence type="predicted"/>
<sequence length="19" mass="2220">MTNRNCWILNVPDRLSSIS</sequence>
<name>A0A4Y2EE14_ARAVE</name>
<comment type="caution">
    <text evidence="1">The sequence shown here is derived from an EMBL/GenBank/DDBJ whole genome shotgun (WGS) entry which is preliminary data.</text>
</comment>
<dbReference type="EMBL" id="BGPR01000553">
    <property type="protein sequence ID" value="GBM26095.1"/>
    <property type="molecule type" value="Genomic_DNA"/>
</dbReference>
<dbReference type="Proteomes" id="UP000499080">
    <property type="component" value="Unassembled WGS sequence"/>
</dbReference>
<reference evidence="1 2" key="1">
    <citation type="journal article" date="2019" name="Sci. Rep.">
        <title>Orb-weaving spider Araneus ventricosus genome elucidates the spidroin gene catalogue.</title>
        <authorList>
            <person name="Kono N."/>
            <person name="Nakamura H."/>
            <person name="Ohtoshi R."/>
            <person name="Moran D.A.P."/>
            <person name="Shinohara A."/>
            <person name="Yoshida Y."/>
            <person name="Fujiwara M."/>
            <person name="Mori M."/>
            <person name="Tomita M."/>
            <person name="Arakawa K."/>
        </authorList>
    </citation>
    <scope>NUCLEOTIDE SEQUENCE [LARGE SCALE GENOMIC DNA]</scope>
</reference>
<protein>
    <submittedName>
        <fullName evidence="1">Protein grainyhead</fullName>
    </submittedName>
</protein>
<dbReference type="AlphaFoldDB" id="A0A4Y2EE14"/>
<organism evidence="1 2">
    <name type="scientific">Araneus ventricosus</name>
    <name type="common">Orbweaver spider</name>
    <name type="synonym">Epeira ventricosa</name>
    <dbReference type="NCBI Taxonomy" id="182803"/>
    <lineage>
        <taxon>Eukaryota</taxon>
        <taxon>Metazoa</taxon>
        <taxon>Ecdysozoa</taxon>
        <taxon>Arthropoda</taxon>
        <taxon>Chelicerata</taxon>
        <taxon>Arachnida</taxon>
        <taxon>Araneae</taxon>
        <taxon>Araneomorphae</taxon>
        <taxon>Entelegynae</taxon>
        <taxon>Araneoidea</taxon>
        <taxon>Araneidae</taxon>
        <taxon>Araneus</taxon>
    </lineage>
</organism>
<evidence type="ECO:0000313" key="2">
    <source>
        <dbReference type="Proteomes" id="UP000499080"/>
    </source>
</evidence>
<evidence type="ECO:0000313" key="1">
    <source>
        <dbReference type="EMBL" id="GBM26095.1"/>
    </source>
</evidence>
<feature type="non-terminal residue" evidence="1">
    <location>
        <position position="19"/>
    </location>
</feature>
<keyword evidence="2" id="KW-1185">Reference proteome</keyword>
<accession>A0A4Y2EE14</accession>
<gene>
    <name evidence="1" type="primary">grh_1</name>
    <name evidence="1" type="ORF">AVEN_12853_1</name>
</gene>